<proteinExistence type="predicted"/>
<dbReference type="InterPro" id="IPR010982">
    <property type="entry name" value="Lambda_DNA-bd_dom_sf"/>
</dbReference>
<feature type="region of interest" description="Disordered" evidence="1">
    <location>
        <begin position="132"/>
        <end position="193"/>
    </location>
</feature>
<dbReference type="GO" id="GO:0003677">
    <property type="term" value="F:DNA binding"/>
    <property type="evidence" value="ECO:0007669"/>
    <property type="project" value="InterPro"/>
</dbReference>
<dbReference type="OrthoDB" id="9797543at2"/>
<evidence type="ECO:0000313" key="5">
    <source>
        <dbReference type="Proteomes" id="UP000271031"/>
    </source>
</evidence>
<dbReference type="SUPFAM" id="SSF47413">
    <property type="entry name" value="lambda repressor-like DNA-binding domains"/>
    <property type="match status" value="1"/>
</dbReference>
<dbReference type="InterPro" id="IPR050400">
    <property type="entry name" value="Bact_Cytoskel_RodZ"/>
</dbReference>
<name>A0A3M8DUE1_9BACL</name>
<dbReference type="Pfam" id="PF13413">
    <property type="entry name" value="HTH_25"/>
    <property type="match status" value="1"/>
</dbReference>
<dbReference type="Proteomes" id="UP000271031">
    <property type="component" value="Unassembled WGS sequence"/>
</dbReference>
<keyword evidence="2" id="KW-0472">Membrane</keyword>
<evidence type="ECO:0000259" key="3">
    <source>
        <dbReference type="Pfam" id="PF13464"/>
    </source>
</evidence>
<reference evidence="4 5" key="1">
    <citation type="submission" date="2018-10" db="EMBL/GenBank/DDBJ databases">
        <title>Phylogenomics of Brevibacillus.</title>
        <authorList>
            <person name="Dunlap C."/>
        </authorList>
    </citation>
    <scope>NUCLEOTIDE SEQUENCE [LARGE SCALE GENOMIC DNA]</scope>
    <source>
        <strain evidence="4 5">JCM 15716</strain>
    </source>
</reference>
<evidence type="ECO:0000313" key="4">
    <source>
        <dbReference type="EMBL" id="RNB91800.1"/>
    </source>
</evidence>
<organism evidence="4 5">
    <name type="scientific">Brevibacillus fluminis</name>
    <dbReference type="NCBI Taxonomy" id="511487"/>
    <lineage>
        <taxon>Bacteria</taxon>
        <taxon>Bacillati</taxon>
        <taxon>Bacillota</taxon>
        <taxon>Bacilli</taxon>
        <taxon>Bacillales</taxon>
        <taxon>Paenibacillaceae</taxon>
        <taxon>Brevibacillus</taxon>
    </lineage>
</organism>
<accession>A0A3M8DUE1</accession>
<sequence>MSELGQVLQRAREEKNISLDDVQRVTKIQRRYLEAIERGHYHLLPGHFYARAFIKSYAEAVGLEPNDLLAHFQTDLPAQPPQEQMARLRRRRAASKEPLQSSRWVTQTLLGLFVALVIGVIYMAFVNRTPVDTSPLPGNTANDNLDMKQPSPNMNITPPPAATIPPTTTNPAGQATPPPSGTDTLPPATTDGTTVEKPVLSFVSQQGSQYVFSVEKADKLSIKLVGTDKSCWTQVREKRGGKKLDETTIKKGDEKVIAAGSTAYIVLGNPTAVQLSINDNPVDMSKLTFFPSNVSVTIKQAQ</sequence>
<keyword evidence="2" id="KW-1133">Transmembrane helix</keyword>
<dbReference type="CDD" id="cd00093">
    <property type="entry name" value="HTH_XRE"/>
    <property type="match status" value="1"/>
</dbReference>
<dbReference type="AlphaFoldDB" id="A0A3M8DUE1"/>
<keyword evidence="5" id="KW-1185">Reference proteome</keyword>
<dbReference type="InterPro" id="IPR025194">
    <property type="entry name" value="RodZ-like_C"/>
</dbReference>
<feature type="compositionally biased region" description="Polar residues" evidence="1">
    <location>
        <begin position="132"/>
        <end position="143"/>
    </location>
</feature>
<comment type="caution">
    <text evidence="4">The sequence shown here is derived from an EMBL/GenBank/DDBJ whole genome shotgun (WGS) entry which is preliminary data.</text>
</comment>
<protein>
    <submittedName>
        <fullName evidence="4">Helix-turn-helix domain-containing protein</fullName>
    </submittedName>
</protein>
<dbReference type="PANTHER" id="PTHR34475">
    <property type="match status" value="1"/>
</dbReference>
<dbReference type="RefSeq" id="WP_122916462.1">
    <property type="nucleotide sequence ID" value="NZ_RHHQ01000004.1"/>
</dbReference>
<dbReference type="InterPro" id="IPR001387">
    <property type="entry name" value="Cro/C1-type_HTH"/>
</dbReference>
<dbReference type="EMBL" id="RHHQ01000004">
    <property type="protein sequence ID" value="RNB91800.1"/>
    <property type="molecule type" value="Genomic_DNA"/>
</dbReference>
<evidence type="ECO:0000256" key="1">
    <source>
        <dbReference type="SAM" id="MobiDB-lite"/>
    </source>
</evidence>
<dbReference type="Pfam" id="PF13464">
    <property type="entry name" value="RodZ_C"/>
    <property type="match status" value="1"/>
</dbReference>
<feature type="domain" description="Cytoskeleton protein RodZ-like C-terminal" evidence="3">
    <location>
        <begin position="229"/>
        <end position="286"/>
    </location>
</feature>
<keyword evidence="2" id="KW-0812">Transmembrane</keyword>
<feature type="transmembrane region" description="Helical" evidence="2">
    <location>
        <begin position="104"/>
        <end position="125"/>
    </location>
</feature>
<dbReference type="Gene3D" id="1.10.260.40">
    <property type="entry name" value="lambda repressor-like DNA-binding domains"/>
    <property type="match status" value="1"/>
</dbReference>
<evidence type="ECO:0000256" key="2">
    <source>
        <dbReference type="SAM" id="Phobius"/>
    </source>
</evidence>
<dbReference type="PANTHER" id="PTHR34475:SF1">
    <property type="entry name" value="CYTOSKELETON PROTEIN RODZ"/>
    <property type="match status" value="1"/>
</dbReference>
<gene>
    <name evidence="4" type="ORF">EDM56_03350</name>
</gene>